<dbReference type="PRINTS" id="PR00313">
    <property type="entry name" value="CABNDNGRPT"/>
</dbReference>
<gene>
    <name evidence="2" type="ORF">OJ997_21870</name>
</gene>
<reference evidence="2" key="1">
    <citation type="submission" date="2022-10" db="EMBL/GenBank/DDBJ databases">
        <title>The WGS of Solirubrobacter phytolaccae KCTC 29190.</title>
        <authorList>
            <person name="Jiang Z."/>
        </authorList>
    </citation>
    <scope>NUCLEOTIDE SEQUENCE</scope>
    <source>
        <strain evidence="2">KCTC 29190</strain>
    </source>
</reference>
<sequence>MRRLAFLLAFLALTTSADAATLVNSNGRVTLTGTSGEPLDVSFDYGGQYALSAIAQNGNRDPITATGCTTDATTSSSATFFRCEGVNEVVVVGGAGNDAVQAGGLRVPLIADGGGGRDFIVGGEAADTLTGAAGDDTFYAQRGDTVGGGAGVDHAVYQLPWNVKLTGPVTLTLDGVADDGHAGTHANFLPDLENVDVGDAMPHPADPPAPPYGPITLVGTDDANQLIGATGPDTITGGGGIDVLDGRDGDDTLLARDGLPDRVRCGAGTDTALVDPFDVVSPTCETILVAGERPAVPIDDAAPRIAWRPGTDLGVSVEDDRGIASVRWLDDDRVICVDTVAPYDCAFTPTAGDVGRNTLTAIATDSSGQTAAVTTTKTVARFKATAITLRIRNLTATGKVTLPANVPCTGKVRVGGKTATLRTDCTYRVKIKRARSYVAEYLGTAAIAPTRSKRVRA</sequence>
<dbReference type="SUPFAM" id="SSF51120">
    <property type="entry name" value="beta-Roll"/>
    <property type="match status" value="2"/>
</dbReference>
<feature type="signal peptide" evidence="1">
    <location>
        <begin position="1"/>
        <end position="19"/>
    </location>
</feature>
<evidence type="ECO:0000313" key="2">
    <source>
        <dbReference type="EMBL" id="MDA0182973.1"/>
    </source>
</evidence>
<dbReference type="Proteomes" id="UP001147653">
    <property type="component" value="Unassembled WGS sequence"/>
</dbReference>
<keyword evidence="1" id="KW-0732">Signal</keyword>
<feature type="chain" id="PRO_5040960193" evidence="1">
    <location>
        <begin position="20"/>
        <end position="457"/>
    </location>
</feature>
<keyword evidence="3" id="KW-1185">Reference proteome</keyword>
<name>A0A9X3S9U0_9ACTN</name>
<dbReference type="EMBL" id="JAPDDP010000044">
    <property type="protein sequence ID" value="MDA0182973.1"/>
    <property type="molecule type" value="Genomic_DNA"/>
</dbReference>
<dbReference type="Gene3D" id="2.150.10.10">
    <property type="entry name" value="Serralysin-like metalloprotease, C-terminal"/>
    <property type="match status" value="1"/>
</dbReference>
<dbReference type="Gene3D" id="2.60.40.10">
    <property type="entry name" value="Immunoglobulins"/>
    <property type="match status" value="1"/>
</dbReference>
<dbReference type="InterPro" id="IPR001343">
    <property type="entry name" value="Hemolysn_Ca-bd"/>
</dbReference>
<dbReference type="Pfam" id="PF00353">
    <property type="entry name" value="HemolysinCabind"/>
    <property type="match status" value="2"/>
</dbReference>
<protein>
    <submittedName>
        <fullName evidence="2">Ig-like domain-containing protein</fullName>
    </submittedName>
</protein>
<dbReference type="RefSeq" id="WP_270027357.1">
    <property type="nucleotide sequence ID" value="NZ_JAPDDP010000044.1"/>
</dbReference>
<evidence type="ECO:0000313" key="3">
    <source>
        <dbReference type="Proteomes" id="UP001147653"/>
    </source>
</evidence>
<organism evidence="2 3">
    <name type="scientific">Solirubrobacter phytolaccae</name>
    <dbReference type="NCBI Taxonomy" id="1404360"/>
    <lineage>
        <taxon>Bacteria</taxon>
        <taxon>Bacillati</taxon>
        <taxon>Actinomycetota</taxon>
        <taxon>Thermoleophilia</taxon>
        <taxon>Solirubrobacterales</taxon>
        <taxon>Solirubrobacteraceae</taxon>
        <taxon>Solirubrobacter</taxon>
    </lineage>
</organism>
<evidence type="ECO:0000256" key="1">
    <source>
        <dbReference type="SAM" id="SignalP"/>
    </source>
</evidence>
<dbReference type="InterPro" id="IPR011049">
    <property type="entry name" value="Serralysin-like_metalloprot_C"/>
</dbReference>
<dbReference type="InterPro" id="IPR013783">
    <property type="entry name" value="Ig-like_fold"/>
</dbReference>
<dbReference type="GO" id="GO:0005975">
    <property type="term" value="P:carbohydrate metabolic process"/>
    <property type="evidence" value="ECO:0007669"/>
    <property type="project" value="UniProtKB-ARBA"/>
</dbReference>
<dbReference type="GO" id="GO:0005509">
    <property type="term" value="F:calcium ion binding"/>
    <property type="evidence" value="ECO:0007669"/>
    <property type="project" value="InterPro"/>
</dbReference>
<comment type="caution">
    <text evidence="2">The sequence shown here is derived from an EMBL/GenBank/DDBJ whole genome shotgun (WGS) entry which is preliminary data.</text>
</comment>
<accession>A0A9X3S9U0</accession>
<proteinExistence type="predicted"/>
<dbReference type="AlphaFoldDB" id="A0A9X3S9U0"/>
<dbReference type="Pfam" id="PF17957">
    <property type="entry name" value="Big_7"/>
    <property type="match status" value="1"/>
</dbReference>